<name>A0A9P4IU16_9PEZI</name>
<evidence type="ECO:0000313" key="3">
    <source>
        <dbReference type="EMBL" id="KAF2147827.1"/>
    </source>
</evidence>
<reference evidence="3" key="1">
    <citation type="journal article" date="2020" name="Stud. Mycol.">
        <title>101 Dothideomycetes genomes: a test case for predicting lifestyles and emergence of pathogens.</title>
        <authorList>
            <person name="Haridas S."/>
            <person name="Albert R."/>
            <person name="Binder M."/>
            <person name="Bloem J."/>
            <person name="Labutti K."/>
            <person name="Salamov A."/>
            <person name="Andreopoulos B."/>
            <person name="Baker S."/>
            <person name="Barry K."/>
            <person name="Bills G."/>
            <person name="Bluhm B."/>
            <person name="Cannon C."/>
            <person name="Castanera R."/>
            <person name="Culley D."/>
            <person name="Daum C."/>
            <person name="Ezra D."/>
            <person name="Gonzalez J."/>
            <person name="Henrissat B."/>
            <person name="Kuo A."/>
            <person name="Liang C."/>
            <person name="Lipzen A."/>
            <person name="Lutzoni F."/>
            <person name="Magnuson J."/>
            <person name="Mondo S."/>
            <person name="Nolan M."/>
            <person name="Ohm R."/>
            <person name="Pangilinan J."/>
            <person name="Park H.-J."/>
            <person name="Ramirez L."/>
            <person name="Alfaro M."/>
            <person name="Sun H."/>
            <person name="Tritt A."/>
            <person name="Yoshinaga Y."/>
            <person name="Zwiers L.-H."/>
            <person name="Turgeon B."/>
            <person name="Goodwin S."/>
            <person name="Spatafora J."/>
            <person name="Crous P."/>
            <person name="Grigoriev I."/>
        </authorList>
    </citation>
    <scope>NUCLEOTIDE SEQUENCE</scope>
    <source>
        <strain evidence="3">CBS 260.36</strain>
    </source>
</reference>
<dbReference type="EMBL" id="ML996095">
    <property type="protein sequence ID" value="KAF2147827.1"/>
    <property type="molecule type" value="Genomic_DNA"/>
</dbReference>
<keyword evidence="2" id="KW-1133">Transmembrane helix</keyword>
<protein>
    <submittedName>
        <fullName evidence="3">Uncharacterized protein</fullName>
    </submittedName>
</protein>
<evidence type="ECO:0000313" key="4">
    <source>
        <dbReference type="Proteomes" id="UP000799439"/>
    </source>
</evidence>
<dbReference type="Proteomes" id="UP000799439">
    <property type="component" value="Unassembled WGS sequence"/>
</dbReference>
<gene>
    <name evidence="3" type="ORF">K461DRAFT_72960</name>
</gene>
<organism evidence="3 4">
    <name type="scientific">Myriangium duriaei CBS 260.36</name>
    <dbReference type="NCBI Taxonomy" id="1168546"/>
    <lineage>
        <taxon>Eukaryota</taxon>
        <taxon>Fungi</taxon>
        <taxon>Dikarya</taxon>
        <taxon>Ascomycota</taxon>
        <taxon>Pezizomycotina</taxon>
        <taxon>Dothideomycetes</taxon>
        <taxon>Dothideomycetidae</taxon>
        <taxon>Myriangiales</taxon>
        <taxon>Myriangiaceae</taxon>
        <taxon>Myriangium</taxon>
    </lineage>
</organism>
<feature type="compositionally biased region" description="Basic and acidic residues" evidence="1">
    <location>
        <begin position="12"/>
        <end position="24"/>
    </location>
</feature>
<feature type="region of interest" description="Disordered" evidence="1">
    <location>
        <begin position="1"/>
        <end position="24"/>
    </location>
</feature>
<feature type="compositionally biased region" description="Low complexity" evidence="1">
    <location>
        <begin position="1"/>
        <end position="11"/>
    </location>
</feature>
<dbReference type="AlphaFoldDB" id="A0A9P4IU16"/>
<evidence type="ECO:0000256" key="2">
    <source>
        <dbReference type="SAM" id="Phobius"/>
    </source>
</evidence>
<proteinExistence type="predicted"/>
<keyword evidence="4" id="KW-1185">Reference proteome</keyword>
<accession>A0A9P4IU16</accession>
<keyword evidence="2" id="KW-0812">Transmembrane</keyword>
<feature type="transmembrane region" description="Helical" evidence="2">
    <location>
        <begin position="56"/>
        <end position="75"/>
    </location>
</feature>
<keyword evidence="2" id="KW-0472">Membrane</keyword>
<comment type="caution">
    <text evidence="3">The sequence shown here is derived from an EMBL/GenBank/DDBJ whole genome shotgun (WGS) entry which is preliminary data.</text>
</comment>
<evidence type="ECO:0000256" key="1">
    <source>
        <dbReference type="SAM" id="MobiDB-lite"/>
    </source>
</evidence>
<sequence>MQRSMQKQADAGADKDACGEPGSKDQWWKVAAGRAGGEGRELLVRRRTGGWVGKRFSFFVVVLSLFAVVSSFFRWRCFCGTSEHERWGECAGLGLGLGGLRGRWLAGEGGRACERLFVSFFALEKGVCASADGGWRMRARMACAREGRETGKEELVGVVRVVIG</sequence>